<keyword evidence="3" id="KW-1185">Reference proteome</keyword>
<proteinExistence type="predicted"/>
<feature type="region of interest" description="Disordered" evidence="1">
    <location>
        <begin position="181"/>
        <end position="220"/>
    </location>
</feature>
<gene>
    <name evidence="2" type="primary">gb00200</name>
    <name evidence="2" type="ORF">PR202_gb00200</name>
</gene>
<dbReference type="Proteomes" id="UP001054889">
    <property type="component" value="Unassembled WGS sequence"/>
</dbReference>
<dbReference type="EMBL" id="BQKI01000071">
    <property type="protein sequence ID" value="GJN13490.1"/>
    <property type="molecule type" value="Genomic_DNA"/>
</dbReference>
<reference evidence="2" key="2">
    <citation type="submission" date="2021-12" db="EMBL/GenBank/DDBJ databases">
        <title>Resequencing data analysis of finger millet.</title>
        <authorList>
            <person name="Hatakeyama M."/>
            <person name="Aluri S."/>
            <person name="Balachadran M.T."/>
            <person name="Sivarajan S.R."/>
            <person name="Poveda L."/>
            <person name="Shimizu-Inatsugi R."/>
            <person name="Schlapbach R."/>
            <person name="Sreeman S.M."/>
            <person name="Shimizu K.K."/>
        </authorList>
    </citation>
    <scope>NUCLEOTIDE SEQUENCE</scope>
</reference>
<organism evidence="2 3">
    <name type="scientific">Eleusine coracana subsp. coracana</name>
    <dbReference type="NCBI Taxonomy" id="191504"/>
    <lineage>
        <taxon>Eukaryota</taxon>
        <taxon>Viridiplantae</taxon>
        <taxon>Streptophyta</taxon>
        <taxon>Embryophyta</taxon>
        <taxon>Tracheophyta</taxon>
        <taxon>Spermatophyta</taxon>
        <taxon>Magnoliopsida</taxon>
        <taxon>Liliopsida</taxon>
        <taxon>Poales</taxon>
        <taxon>Poaceae</taxon>
        <taxon>PACMAD clade</taxon>
        <taxon>Chloridoideae</taxon>
        <taxon>Cynodonteae</taxon>
        <taxon>Eleusininae</taxon>
        <taxon>Eleusine</taxon>
    </lineage>
</organism>
<evidence type="ECO:0000313" key="2">
    <source>
        <dbReference type="EMBL" id="GJN13490.1"/>
    </source>
</evidence>
<sequence length="220" mass="23793">MDAILVNEPPDICEWETGLGDSIQISIGECSLKSADSISLPNPNPSNEHVGADDEFLYIDIGHEHQAAPIPTSQSELDTLLDDEVDGDESMGPPKKKMKKASSSNTVSSSVVATPASGMVFPYNEAVPTTTQKPKRVKKAAKTKGPPPTTSTSRSRARSNDPFPLQVKLYPAVHEDIEVSPHAVKTPRKKRAIMKKCTPRRVPVEVTNPSSPASNTRSKR</sequence>
<name>A0AAV5DSV0_ELECO</name>
<comment type="caution">
    <text evidence="2">The sequence shown here is derived from an EMBL/GenBank/DDBJ whole genome shotgun (WGS) entry which is preliminary data.</text>
</comment>
<feature type="compositionally biased region" description="Low complexity" evidence="1">
    <location>
        <begin position="101"/>
        <end position="117"/>
    </location>
</feature>
<protein>
    <submittedName>
        <fullName evidence="2">Uncharacterized protein</fullName>
    </submittedName>
</protein>
<feature type="compositionally biased region" description="Basic residues" evidence="1">
    <location>
        <begin position="133"/>
        <end position="142"/>
    </location>
</feature>
<evidence type="ECO:0000256" key="1">
    <source>
        <dbReference type="SAM" id="MobiDB-lite"/>
    </source>
</evidence>
<accession>A0AAV5DSV0</accession>
<feature type="region of interest" description="Disordered" evidence="1">
    <location>
        <begin position="64"/>
        <end position="164"/>
    </location>
</feature>
<dbReference type="AlphaFoldDB" id="A0AAV5DSV0"/>
<feature type="compositionally biased region" description="Basic residues" evidence="1">
    <location>
        <begin position="185"/>
        <end position="199"/>
    </location>
</feature>
<feature type="compositionally biased region" description="Acidic residues" evidence="1">
    <location>
        <begin position="79"/>
        <end position="89"/>
    </location>
</feature>
<feature type="compositionally biased region" description="Polar residues" evidence="1">
    <location>
        <begin position="207"/>
        <end position="220"/>
    </location>
</feature>
<reference evidence="2" key="1">
    <citation type="journal article" date="2018" name="DNA Res.">
        <title>Multiple hybrid de novo genome assembly of finger millet, an orphan allotetraploid crop.</title>
        <authorList>
            <person name="Hatakeyama M."/>
            <person name="Aluri S."/>
            <person name="Balachadran M.T."/>
            <person name="Sivarajan S.R."/>
            <person name="Patrignani A."/>
            <person name="Gruter S."/>
            <person name="Poveda L."/>
            <person name="Shimizu-Inatsugi R."/>
            <person name="Baeten J."/>
            <person name="Francoijs K.J."/>
            <person name="Nataraja K.N."/>
            <person name="Reddy Y.A.N."/>
            <person name="Phadnis S."/>
            <person name="Ravikumar R.L."/>
            <person name="Schlapbach R."/>
            <person name="Sreeman S.M."/>
            <person name="Shimizu K.K."/>
        </authorList>
    </citation>
    <scope>NUCLEOTIDE SEQUENCE</scope>
</reference>
<evidence type="ECO:0000313" key="3">
    <source>
        <dbReference type="Proteomes" id="UP001054889"/>
    </source>
</evidence>